<evidence type="ECO:0000256" key="6">
    <source>
        <dbReference type="ARBA" id="ARBA00023126"/>
    </source>
</evidence>
<name>A0ABT2WDZ6_9BACI</name>
<keyword evidence="6 9" id="KW-0570">Pentose shunt</keyword>
<comment type="function">
    <text evidence="9">Transaldolase is important for the balance of metabolites in the pentose-phosphate pathway.</text>
</comment>
<evidence type="ECO:0000256" key="4">
    <source>
        <dbReference type="ARBA" id="ARBA00022490"/>
    </source>
</evidence>
<sequence length="213" mass="23262">MKFFIDTANLDEIKEVYEYGFISGVTTNPSLVAKEKDVTFEQRLKEISEIVTGSVSAEVIATDTEGMLREGRELAAIAPNITIKVPMTKDGLRAVATFAKEGIKTNVTLIFSAGQALLAARAGATYVSPFLGRLDDIGHNGLDLISDIASIFAVHQIETEIIAASIRHPMHVIEAAVRGAHIATCPYKVIHQLFTHPLTDQGIKKFLADWNKR</sequence>
<evidence type="ECO:0000256" key="3">
    <source>
        <dbReference type="ARBA" id="ARBA00005740"/>
    </source>
</evidence>
<dbReference type="NCBIfam" id="TIGR00875">
    <property type="entry name" value="fsa_talC_mipB"/>
    <property type="match status" value="1"/>
</dbReference>
<reference evidence="10 11" key="1">
    <citation type="submission" date="2022-10" db="EMBL/GenBank/DDBJ databases">
        <title>Description of Fervidibacillus gen. nov. in the family Fervidibacillaceae fam. nov. with two species, Fervidibacillus albus sp. nov., and Fervidibacillus halotolerans sp. nov., isolated from tidal flat sediments.</title>
        <authorList>
            <person name="Kwon K.K."/>
            <person name="Yang S.-H."/>
        </authorList>
    </citation>
    <scope>NUCLEOTIDE SEQUENCE [LARGE SCALE GENOMIC DNA]</scope>
    <source>
        <strain evidence="10 11">DSM 23332</strain>
    </source>
</reference>
<dbReference type="RefSeq" id="WP_263061275.1">
    <property type="nucleotide sequence ID" value="NZ_JAOUSE010000010.1"/>
</dbReference>
<keyword evidence="11" id="KW-1185">Reference proteome</keyword>
<dbReference type="PROSITE" id="PS01054">
    <property type="entry name" value="TRANSALDOLASE_1"/>
    <property type="match status" value="1"/>
</dbReference>
<dbReference type="CDD" id="cd00956">
    <property type="entry name" value="Transaldolase_FSA"/>
    <property type="match status" value="1"/>
</dbReference>
<comment type="similarity">
    <text evidence="3 9">Belongs to the transaldolase family. Type 3B subfamily.</text>
</comment>
<evidence type="ECO:0000313" key="11">
    <source>
        <dbReference type="Proteomes" id="UP001208656"/>
    </source>
</evidence>
<protein>
    <recommendedName>
        <fullName evidence="9">Probable transaldolase</fullName>
        <ecNumber evidence="9">2.2.1.2</ecNumber>
    </recommendedName>
</protein>
<dbReference type="SUPFAM" id="SSF51569">
    <property type="entry name" value="Aldolase"/>
    <property type="match status" value="1"/>
</dbReference>
<proteinExistence type="inferred from homology"/>
<dbReference type="InterPro" id="IPR001585">
    <property type="entry name" value="TAL/FSA"/>
</dbReference>
<dbReference type="HAMAP" id="MF_00494">
    <property type="entry name" value="Transaldolase_3b"/>
    <property type="match status" value="1"/>
</dbReference>
<dbReference type="EC" id="2.2.1.2" evidence="9"/>
<evidence type="ECO:0000256" key="9">
    <source>
        <dbReference type="HAMAP-Rule" id="MF_00494"/>
    </source>
</evidence>
<dbReference type="Pfam" id="PF00923">
    <property type="entry name" value="TAL_FSA"/>
    <property type="match status" value="1"/>
</dbReference>
<dbReference type="Proteomes" id="UP001208656">
    <property type="component" value="Unassembled WGS sequence"/>
</dbReference>
<gene>
    <name evidence="10" type="primary">fsa</name>
    <name evidence="9" type="synonym">tal</name>
    <name evidence="10" type="ORF">OEV82_05415</name>
</gene>
<feature type="active site" description="Schiff-base intermediate with substrate" evidence="9">
    <location>
        <position position="84"/>
    </location>
</feature>
<keyword evidence="5 9" id="KW-0808">Transferase</keyword>
<accession>A0ABT2WDZ6</accession>
<comment type="subcellular location">
    <subcellularLocation>
        <location evidence="1 9">Cytoplasm</location>
    </subcellularLocation>
</comment>
<dbReference type="EMBL" id="JAOUSE010000010">
    <property type="protein sequence ID" value="MCU9593888.1"/>
    <property type="molecule type" value="Genomic_DNA"/>
</dbReference>
<organism evidence="10 11">
    <name type="scientific">Pallidibacillus thermolactis</name>
    <dbReference type="NCBI Taxonomy" id="251051"/>
    <lineage>
        <taxon>Bacteria</taxon>
        <taxon>Bacillati</taxon>
        <taxon>Bacillota</taxon>
        <taxon>Bacilli</taxon>
        <taxon>Bacillales</taxon>
        <taxon>Bacillaceae</taxon>
        <taxon>Pallidibacillus</taxon>
    </lineage>
</organism>
<comment type="catalytic activity">
    <reaction evidence="8 9">
        <text>D-sedoheptulose 7-phosphate + D-glyceraldehyde 3-phosphate = D-erythrose 4-phosphate + beta-D-fructose 6-phosphate</text>
        <dbReference type="Rhea" id="RHEA:17053"/>
        <dbReference type="ChEBI" id="CHEBI:16897"/>
        <dbReference type="ChEBI" id="CHEBI:57483"/>
        <dbReference type="ChEBI" id="CHEBI:57634"/>
        <dbReference type="ChEBI" id="CHEBI:59776"/>
        <dbReference type="EC" id="2.2.1.2"/>
    </reaction>
</comment>
<dbReference type="InterPro" id="IPR013785">
    <property type="entry name" value="Aldolase_TIM"/>
</dbReference>
<comment type="caution">
    <text evidence="10">The sequence shown here is derived from an EMBL/GenBank/DDBJ whole genome shotgun (WGS) entry which is preliminary data.</text>
</comment>
<evidence type="ECO:0000313" key="10">
    <source>
        <dbReference type="EMBL" id="MCU9593888.1"/>
    </source>
</evidence>
<dbReference type="Gene3D" id="3.20.20.70">
    <property type="entry name" value="Aldolase class I"/>
    <property type="match status" value="1"/>
</dbReference>
<dbReference type="InterPro" id="IPR018225">
    <property type="entry name" value="Transaldolase_AS"/>
</dbReference>
<keyword evidence="7 9" id="KW-0704">Schiff base</keyword>
<comment type="pathway">
    <text evidence="2 9">Carbohydrate degradation; pentose phosphate pathway; D-glyceraldehyde 3-phosphate and beta-D-fructose 6-phosphate from D-ribose 5-phosphate and D-xylulose 5-phosphate (non-oxidative stage): step 2/3.</text>
</comment>
<keyword evidence="4 9" id="KW-0963">Cytoplasm</keyword>
<evidence type="ECO:0000256" key="1">
    <source>
        <dbReference type="ARBA" id="ARBA00004496"/>
    </source>
</evidence>
<dbReference type="InterPro" id="IPR022999">
    <property type="entry name" value="Transaldolase_3B"/>
</dbReference>
<dbReference type="InterPro" id="IPR033919">
    <property type="entry name" value="TSA/FSA_arc/bac"/>
</dbReference>
<evidence type="ECO:0000256" key="5">
    <source>
        <dbReference type="ARBA" id="ARBA00022679"/>
    </source>
</evidence>
<dbReference type="PANTHER" id="PTHR10683">
    <property type="entry name" value="TRANSALDOLASE"/>
    <property type="match status" value="1"/>
</dbReference>
<dbReference type="InterPro" id="IPR004731">
    <property type="entry name" value="Transaldolase_3B/F6P_aldolase"/>
</dbReference>
<evidence type="ECO:0000256" key="7">
    <source>
        <dbReference type="ARBA" id="ARBA00023270"/>
    </source>
</evidence>
<evidence type="ECO:0000256" key="2">
    <source>
        <dbReference type="ARBA" id="ARBA00004857"/>
    </source>
</evidence>
<dbReference type="PANTHER" id="PTHR10683:SF36">
    <property type="entry name" value="TRANSALDOLASE"/>
    <property type="match status" value="1"/>
</dbReference>
<evidence type="ECO:0000256" key="8">
    <source>
        <dbReference type="ARBA" id="ARBA00048810"/>
    </source>
</evidence>